<dbReference type="GO" id="GO:0009073">
    <property type="term" value="P:aromatic amino acid family biosynthetic process"/>
    <property type="evidence" value="ECO:0007669"/>
    <property type="project" value="UniProtKB-KW"/>
</dbReference>
<gene>
    <name evidence="7 9" type="primary">aroA</name>
    <name evidence="9" type="ORF">COY52_04770</name>
</gene>
<dbReference type="HAMAP" id="MF_00210">
    <property type="entry name" value="EPSP_synth"/>
    <property type="match status" value="1"/>
</dbReference>
<dbReference type="AlphaFoldDB" id="A0A2M7SCU3"/>
<feature type="binding site" evidence="7">
    <location>
        <position position="168"/>
    </location>
    <ligand>
        <name>3-phosphoshikimate</name>
        <dbReference type="ChEBI" id="CHEBI:145989"/>
    </ligand>
</feature>
<feature type="binding site" evidence="7">
    <location>
        <position position="170"/>
    </location>
    <ligand>
        <name>3-phosphoshikimate</name>
        <dbReference type="ChEBI" id="CHEBI:145989"/>
    </ligand>
</feature>
<feature type="binding site" evidence="7">
    <location>
        <position position="22"/>
    </location>
    <ligand>
        <name>phosphoenolpyruvate</name>
        <dbReference type="ChEBI" id="CHEBI:58702"/>
    </ligand>
</feature>
<feature type="binding site" evidence="7">
    <location>
        <position position="122"/>
    </location>
    <ligand>
        <name>phosphoenolpyruvate</name>
        <dbReference type="ChEBI" id="CHEBI:58702"/>
    </ligand>
</feature>
<dbReference type="GO" id="GO:0005737">
    <property type="term" value="C:cytoplasm"/>
    <property type="evidence" value="ECO:0007669"/>
    <property type="project" value="UniProtKB-SubCell"/>
</dbReference>
<accession>A0A2M7SCU3</accession>
<feature type="binding site" evidence="7">
    <location>
        <position position="169"/>
    </location>
    <ligand>
        <name>3-phosphoshikimate</name>
        <dbReference type="ChEBI" id="CHEBI:145989"/>
    </ligand>
</feature>
<reference evidence="10" key="1">
    <citation type="submission" date="2017-09" db="EMBL/GenBank/DDBJ databases">
        <title>Depth-based differentiation of microbial function through sediment-hosted aquifers and enrichment of novel symbionts in the deep terrestrial subsurface.</title>
        <authorList>
            <person name="Probst A.J."/>
            <person name="Ladd B."/>
            <person name="Jarett J.K."/>
            <person name="Geller-Mcgrath D.E."/>
            <person name="Sieber C.M.K."/>
            <person name="Emerson J.B."/>
            <person name="Anantharaman K."/>
            <person name="Thomas B.C."/>
            <person name="Malmstrom R."/>
            <person name="Stieglmeier M."/>
            <person name="Klingl A."/>
            <person name="Woyke T."/>
            <person name="Ryan C.M."/>
            <person name="Banfield J.F."/>
        </authorList>
    </citation>
    <scope>NUCLEOTIDE SEQUENCE [LARGE SCALE GENOMIC DNA]</scope>
</reference>
<dbReference type="InterPro" id="IPR006264">
    <property type="entry name" value="EPSP_synthase"/>
</dbReference>
<evidence type="ECO:0000259" key="8">
    <source>
        <dbReference type="Pfam" id="PF00275"/>
    </source>
</evidence>
<comment type="function">
    <text evidence="7">Catalyzes the transfer of the enolpyruvyl moiety of phosphoenolpyruvate (PEP) to the 5-hydroxyl of shikimate-3-phosphate (S3P) to produce enolpyruvyl shikimate-3-phosphate and inorganic phosphate.</text>
</comment>
<dbReference type="InterPro" id="IPR013792">
    <property type="entry name" value="RNA3'P_cycl/enolpyr_Trfase_a/b"/>
</dbReference>
<feature type="binding site" evidence="7">
    <location>
        <position position="27"/>
    </location>
    <ligand>
        <name>3-phosphoshikimate</name>
        <dbReference type="ChEBI" id="CHEBI:145989"/>
    </ligand>
</feature>
<dbReference type="SUPFAM" id="SSF55205">
    <property type="entry name" value="EPT/RTPC-like"/>
    <property type="match status" value="1"/>
</dbReference>
<dbReference type="Gene3D" id="3.65.10.10">
    <property type="entry name" value="Enolpyruvate transferase domain"/>
    <property type="match status" value="2"/>
</dbReference>
<dbReference type="UniPathway" id="UPA00053">
    <property type="reaction ID" value="UER00089"/>
</dbReference>
<dbReference type="GO" id="GO:0008652">
    <property type="term" value="P:amino acid biosynthetic process"/>
    <property type="evidence" value="ECO:0007669"/>
    <property type="project" value="UniProtKB-KW"/>
</dbReference>
<keyword evidence="7" id="KW-0963">Cytoplasm</keyword>
<dbReference type="PANTHER" id="PTHR21090">
    <property type="entry name" value="AROM/DEHYDROQUINATE SYNTHASE"/>
    <property type="match status" value="1"/>
</dbReference>
<evidence type="ECO:0000256" key="7">
    <source>
        <dbReference type="HAMAP-Rule" id="MF_00210"/>
    </source>
</evidence>
<evidence type="ECO:0000256" key="3">
    <source>
        <dbReference type="ARBA" id="ARBA00022605"/>
    </source>
</evidence>
<feature type="binding site" evidence="7">
    <location>
        <position position="94"/>
    </location>
    <ligand>
        <name>phosphoenolpyruvate</name>
        <dbReference type="ChEBI" id="CHEBI:58702"/>
    </ligand>
</feature>
<comment type="caution">
    <text evidence="7">Lacks conserved residue(s) required for the propagation of feature annotation.</text>
</comment>
<dbReference type="Pfam" id="PF00275">
    <property type="entry name" value="EPSP_synthase"/>
    <property type="match status" value="1"/>
</dbReference>
<dbReference type="PIRSF" id="PIRSF000505">
    <property type="entry name" value="EPSPS"/>
    <property type="match status" value="1"/>
</dbReference>
<evidence type="ECO:0000256" key="6">
    <source>
        <dbReference type="ARBA" id="ARBA00044633"/>
    </source>
</evidence>
<feature type="binding site" evidence="7">
    <location>
        <position position="342"/>
    </location>
    <ligand>
        <name>phosphoenolpyruvate</name>
        <dbReference type="ChEBI" id="CHEBI:58702"/>
    </ligand>
</feature>
<feature type="binding site" evidence="7">
    <location>
        <position position="22"/>
    </location>
    <ligand>
        <name>3-phosphoshikimate</name>
        <dbReference type="ChEBI" id="CHEBI:145989"/>
    </ligand>
</feature>
<comment type="subcellular location">
    <subcellularLocation>
        <location evidence="7">Cytoplasm</location>
    </subcellularLocation>
</comment>
<dbReference type="NCBIfam" id="TIGR01356">
    <property type="entry name" value="aroA"/>
    <property type="match status" value="1"/>
</dbReference>
<comment type="similarity">
    <text evidence="2 7">Belongs to the EPSP synthase family.</text>
</comment>
<feature type="binding site" evidence="7">
    <location>
        <position position="196"/>
    </location>
    <ligand>
        <name>3-phosphoshikimate</name>
        <dbReference type="ChEBI" id="CHEBI:145989"/>
    </ligand>
</feature>
<keyword evidence="4 7" id="KW-0808">Transferase</keyword>
<dbReference type="EMBL" id="PFMR01000128">
    <property type="protein sequence ID" value="PIZ17304.1"/>
    <property type="molecule type" value="Genomic_DNA"/>
</dbReference>
<feature type="binding site" evidence="7">
    <location>
        <position position="414"/>
    </location>
    <ligand>
        <name>phosphoenolpyruvate</name>
        <dbReference type="ChEBI" id="CHEBI:58702"/>
    </ligand>
</feature>
<comment type="pathway">
    <text evidence="1 7">Metabolic intermediate biosynthesis; chorismate biosynthesis; chorismate from D-erythrose 4-phosphate and phosphoenolpyruvate: step 6/7.</text>
</comment>
<keyword evidence="3 7" id="KW-0028">Amino-acid biosynthesis</keyword>
<feature type="binding site" evidence="7">
    <location>
        <position position="311"/>
    </location>
    <ligand>
        <name>3-phosphoshikimate</name>
        <dbReference type="ChEBI" id="CHEBI:145989"/>
    </ligand>
</feature>
<feature type="domain" description="Enolpyruvate transferase" evidence="8">
    <location>
        <begin position="8"/>
        <end position="423"/>
    </location>
</feature>
<comment type="caution">
    <text evidence="9">The sequence shown here is derived from an EMBL/GenBank/DDBJ whole genome shotgun (WGS) entry which is preliminary data.</text>
</comment>
<dbReference type="InterPro" id="IPR036968">
    <property type="entry name" value="Enolpyruvate_Tfrase_sf"/>
</dbReference>
<name>A0A2M7SCU3_9BACT</name>
<dbReference type="EC" id="2.5.1.19" evidence="7"/>
<evidence type="ECO:0000313" key="10">
    <source>
        <dbReference type="Proteomes" id="UP000229307"/>
    </source>
</evidence>
<dbReference type="Proteomes" id="UP000229307">
    <property type="component" value="Unassembled WGS sequence"/>
</dbReference>
<feature type="active site" description="Proton acceptor" evidence="7">
    <location>
        <position position="311"/>
    </location>
</feature>
<feature type="binding site" evidence="7">
    <location>
        <position position="338"/>
    </location>
    <ligand>
        <name>3-phosphoshikimate</name>
        <dbReference type="ChEBI" id="CHEBI:145989"/>
    </ligand>
</feature>
<comment type="subunit">
    <text evidence="7">Monomer.</text>
</comment>
<organism evidence="9 10">
    <name type="scientific">Candidatus Desantisbacteria bacterium CG_4_10_14_0_8_um_filter_48_22</name>
    <dbReference type="NCBI Taxonomy" id="1974543"/>
    <lineage>
        <taxon>Bacteria</taxon>
        <taxon>Candidatus Desantisiibacteriota</taxon>
    </lineage>
</organism>
<dbReference type="CDD" id="cd01556">
    <property type="entry name" value="EPSP_synthase"/>
    <property type="match status" value="1"/>
</dbReference>
<dbReference type="GO" id="GO:0003866">
    <property type="term" value="F:3-phosphoshikimate 1-carboxyvinyltransferase activity"/>
    <property type="evidence" value="ECO:0007669"/>
    <property type="project" value="UniProtKB-UniRule"/>
</dbReference>
<dbReference type="PANTHER" id="PTHR21090:SF5">
    <property type="entry name" value="PENTAFUNCTIONAL AROM POLYPEPTIDE"/>
    <property type="match status" value="1"/>
</dbReference>
<feature type="binding site" evidence="7">
    <location>
        <position position="389"/>
    </location>
    <ligand>
        <name>phosphoenolpyruvate</name>
        <dbReference type="ChEBI" id="CHEBI:58702"/>
    </ligand>
</feature>
<dbReference type="GO" id="GO:0009423">
    <property type="term" value="P:chorismate biosynthetic process"/>
    <property type="evidence" value="ECO:0007669"/>
    <property type="project" value="UniProtKB-UniRule"/>
</dbReference>
<evidence type="ECO:0000256" key="2">
    <source>
        <dbReference type="ARBA" id="ARBA00009948"/>
    </source>
</evidence>
<feature type="binding site" evidence="7">
    <location>
        <position position="23"/>
    </location>
    <ligand>
        <name>3-phosphoshikimate</name>
        <dbReference type="ChEBI" id="CHEBI:145989"/>
    </ligand>
</feature>
<feature type="binding site" evidence="7">
    <location>
        <position position="170"/>
    </location>
    <ligand>
        <name>phosphoenolpyruvate</name>
        <dbReference type="ChEBI" id="CHEBI:58702"/>
    </ligand>
</feature>
<evidence type="ECO:0000256" key="4">
    <source>
        <dbReference type="ARBA" id="ARBA00022679"/>
    </source>
</evidence>
<evidence type="ECO:0000256" key="1">
    <source>
        <dbReference type="ARBA" id="ARBA00004811"/>
    </source>
</evidence>
<comment type="catalytic activity">
    <reaction evidence="6">
        <text>3-phosphoshikimate + phosphoenolpyruvate = 5-O-(1-carboxyvinyl)-3-phosphoshikimate + phosphate</text>
        <dbReference type="Rhea" id="RHEA:21256"/>
        <dbReference type="ChEBI" id="CHEBI:43474"/>
        <dbReference type="ChEBI" id="CHEBI:57701"/>
        <dbReference type="ChEBI" id="CHEBI:58702"/>
        <dbReference type="ChEBI" id="CHEBI:145989"/>
        <dbReference type="EC" id="2.5.1.19"/>
    </reaction>
    <physiologicalReaction direction="left-to-right" evidence="6">
        <dbReference type="Rhea" id="RHEA:21257"/>
    </physiologicalReaction>
</comment>
<sequence>MKELIIKRTGKLRGTVDAPPSKSYTHRAIIIGSMGGFARILNPLKSDDTENTVKAWKSLGAKIQVSKNWKEITVRGFRGKPRPKSRLINVGESGTLLRFILPVACLAKGTFIINGKGTLRNRPSRSAVSALKQMGADISAGKGCRVPFRIRATGTLNGGNVNIDPRETSQTVSALLITAPVLSKETRIITGKDLVSKPYVDITVDALKWAGIKIRETKDGYAIKPGQKFRPKSPFRVPGDYSSAAFLLAAACLVRSDVTVRNLYNDRQGDRKIVEILGKMGARTKRKGSALSIKGPFKLKGISVDCKATPDLVPVLTVLGCFAEGKMNITNVKHLALKESNRLFSVAGQLNKLGACVRVDAEKGSVEVKRPLPEKIGSYVFCGIQADHRVAMALSLIGLRAEKIVIRGSESISKSYPGFVRDMRALSARIIER</sequence>
<evidence type="ECO:0000313" key="9">
    <source>
        <dbReference type="EMBL" id="PIZ17304.1"/>
    </source>
</evidence>
<evidence type="ECO:0000256" key="5">
    <source>
        <dbReference type="ARBA" id="ARBA00023141"/>
    </source>
</evidence>
<proteinExistence type="inferred from homology"/>
<dbReference type="InterPro" id="IPR001986">
    <property type="entry name" value="Enolpyruvate_Tfrase_dom"/>
</dbReference>
<keyword evidence="5 7" id="KW-0057">Aromatic amino acid biosynthesis</keyword>
<protein>
    <recommendedName>
        <fullName evidence="7">3-phosphoshikimate 1-carboxyvinyltransferase</fullName>
        <ecNumber evidence="7">2.5.1.19</ecNumber>
    </recommendedName>
    <alternativeName>
        <fullName evidence="7">5-enolpyruvylshikimate-3-phosphate synthase</fullName>
        <shortName evidence="7">EPSP synthase</shortName>
        <shortName evidence="7">EPSPS</shortName>
    </alternativeName>
</protein>